<proteinExistence type="inferred from homology"/>
<accession>A0A210Q4I0</accession>
<dbReference type="InterPro" id="IPR015943">
    <property type="entry name" value="WD40/YVTN_repeat-like_dom_sf"/>
</dbReference>
<comment type="similarity">
    <text evidence="5">Belongs to the WD repeat WDR3/UTP12 family.</text>
</comment>
<feature type="region of interest" description="Disordered" evidence="8">
    <location>
        <begin position="226"/>
        <end position="261"/>
    </location>
</feature>
<dbReference type="STRING" id="6573.A0A210Q4I0"/>
<dbReference type="GO" id="GO:0034388">
    <property type="term" value="C:Pwp2p-containing subcomplex of 90S preribosome"/>
    <property type="evidence" value="ECO:0007669"/>
    <property type="project" value="TreeGrafter"/>
</dbReference>
<dbReference type="OrthoDB" id="407922at2759"/>
<feature type="repeat" description="WD" evidence="6">
    <location>
        <begin position="187"/>
        <end position="221"/>
    </location>
</feature>
<feature type="repeat" description="WD" evidence="6">
    <location>
        <begin position="626"/>
        <end position="667"/>
    </location>
</feature>
<dbReference type="FunFam" id="2.130.10.10:FF:000157">
    <property type="entry name" value="WD repeat domain 3"/>
    <property type="match status" value="1"/>
</dbReference>
<feature type="coiled-coil region" evidence="7">
    <location>
        <begin position="751"/>
        <end position="781"/>
    </location>
</feature>
<feature type="repeat" description="WD" evidence="6">
    <location>
        <begin position="487"/>
        <end position="521"/>
    </location>
</feature>
<evidence type="ECO:0000256" key="8">
    <source>
        <dbReference type="SAM" id="MobiDB-lite"/>
    </source>
</evidence>
<comment type="subcellular location">
    <subcellularLocation>
        <location evidence="1">Nucleus</location>
        <location evidence="1">Nucleolus</location>
    </subcellularLocation>
</comment>
<dbReference type="SMART" id="SM00320">
    <property type="entry name" value="WD40"/>
    <property type="match status" value="11"/>
</dbReference>
<dbReference type="Pfam" id="PF04003">
    <property type="entry name" value="Utp12"/>
    <property type="match status" value="1"/>
</dbReference>
<evidence type="ECO:0000259" key="9">
    <source>
        <dbReference type="Pfam" id="PF04003"/>
    </source>
</evidence>
<dbReference type="AlphaFoldDB" id="A0A210Q4I0"/>
<evidence type="ECO:0000256" key="3">
    <source>
        <dbReference type="ARBA" id="ARBA00022737"/>
    </source>
</evidence>
<evidence type="ECO:0000256" key="2">
    <source>
        <dbReference type="ARBA" id="ARBA00022574"/>
    </source>
</evidence>
<dbReference type="InterPro" id="IPR001680">
    <property type="entry name" value="WD40_rpt"/>
</dbReference>
<protein>
    <submittedName>
        <fullName evidence="10">WD repeat-containing protein 3</fullName>
    </submittedName>
</protein>
<dbReference type="GO" id="GO:0030515">
    <property type="term" value="F:snoRNA binding"/>
    <property type="evidence" value="ECO:0007669"/>
    <property type="project" value="TreeGrafter"/>
</dbReference>
<keyword evidence="4" id="KW-0539">Nucleus</keyword>
<reference evidence="10 11" key="1">
    <citation type="journal article" date="2017" name="Nat. Ecol. Evol.">
        <title>Scallop genome provides insights into evolution of bilaterian karyotype and development.</title>
        <authorList>
            <person name="Wang S."/>
            <person name="Zhang J."/>
            <person name="Jiao W."/>
            <person name="Li J."/>
            <person name="Xun X."/>
            <person name="Sun Y."/>
            <person name="Guo X."/>
            <person name="Huan P."/>
            <person name="Dong B."/>
            <person name="Zhang L."/>
            <person name="Hu X."/>
            <person name="Sun X."/>
            <person name="Wang J."/>
            <person name="Zhao C."/>
            <person name="Wang Y."/>
            <person name="Wang D."/>
            <person name="Huang X."/>
            <person name="Wang R."/>
            <person name="Lv J."/>
            <person name="Li Y."/>
            <person name="Zhang Z."/>
            <person name="Liu B."/>
            <person name="Lu W."/>
            <person name="Hui Y."/>
            <person name="Liang J."/>
            <person name="Zhou Z."/>
            <person name="Hou R."/>
            <person name="Li X."/>
            <person name="Liu Y."/>
            <person name="Li H."/>
            <person name="Ning X."/>
            <person name="Lin Y."/>
            <person name="Zhao L."/>
            <person name="Xing Q."/>
            <person name="Dou J."/>
            <person name="Li Y."/>
            <person name="Mao J."/>
            <person name="Guo H."/>
            <person name="Dou H."/>
            <person name="Li T."/>
            <person name="Mu C."/>
            <person name="Jiang W."/>
            <person name="Fu Q."/>
            <person name="Fu X."/>
            <person name="Miao Y."/>
            <person name="Liu J."/>
            <person name="Yu Q."/>
            <person name="Li R."/>
            <person name="Liao H."/>
            <person name="Li X."/>
            <person name="Kong Y."/>
            <person name="Jiang Z."/>
            <person name="Chourrout D."/>
            <person name="Li R."/>
            <person name="Bao Z."/>
        </authorList>
    </citation>
    <scope>NUCLEOTIDE SEQUENCE [LARGE SCALE GENOMIC DNA]</scope>
    <source>
        <strain evidence="10 11">PY_sf001</strain>
    </source>
</reference>
<evidence type="ECO:0000256" key="7">
    <source>
        <dbReference type="SAM" id="Coils"/>
    </source>
</evidence>
<keyword evidence="2 6" id="KW-0853">WD repeat</keyword>
<feature type="compositionally biased region" description="Basic residues" evidence="8">
    <location>
        <begin position="316"/>
        <end position="327"/>
    </location>
</feature>
<dbReference type="PROSITE" id="PS00678">
    <property type="entry name" value="WD_REPEATS_1"/>
    <property type="match status" value="4"/>
</dbReference>
<dbReference type="InterPro" id="IPR011047">
    <property type="entry name" value="Quinoprotein_ADH-like_sf"/>
</dbReference>
<dbReference type="PROSITE" id="PS50082">
    <property type="entry name" value="WD_REPEATS_2"/>
    <property type="match status" value="8"/>
</dbReference>
<feature type="domain" description="Small-subunit processome Utp12" evidence="9">
    <location>
        <begin position="804"/>
        <end position="905"/>
    </location>
</feature>
<dbReference type="PROSITE" id="PS50294">
    <property type="entry name" value="WD_REPEATS_REGION"/>
    <property type="match status" value="7"/>
</dbReference>
<dbReference type="GO" id="GO:0030490">
    <property type="term" value="P:maturation of SSU-rRNA"/>
    <property type="evidence" value="ECO:0007669"/>
    <property type="project" value="TreeGrafter"/>
</dbReference>
<dbReference type="Proteomes" id="UP000242188">
    <property type="component" value="Unassembled WGS sequence"/>
</dbReference>
<evidence type="ECO:0000256" key="5">
    <source>
        <dbReference type="ARBA" id="ARBA00038229"/>
    </source>
</evidence>
<dbReference type="PANTHER" id="PTHR19853">
    <property type="entry name" value="WD REPEAT CONTAINING PROTEIN 3 WDR3"/>
    <property type="match status" value="1"/>
</dbReference>
<dbReference type="SUPFAM" id="SSF50978">
    <property type="entry name" value="WD40 repeat-like"/>
    <property type="match status" value="1"/>
</dbReference>
<evidence type="ECO:0000313" key="11">
    <source>
        <dbReference type="Proteomes" id="UP000242188"/>
    </source>
</evidence>
<feature type="repeat" description="WD" evidence="6">
    <location>
        <begin position="584"/>
        <end position="625"/>
    </location>
</feature>
<name>A0A210Q4I0_MIZYE</name>
<keyword evidence="11" id="KW-1185">Reference proteome</keyword>
<feature type="compositionally biased region" description="Acidic residues" evidence="8">
    <location>
        <begin position="251"/>
        <end position="261"/>
    </location>
</feature>
<keyword evidence="3" id="KW-0677">Repeat</keyword>
<feature type="repeat" description="WD" evidence="6">
    <location>
        <begin position="145"/>
        <end position="186"/>
    </location>
</feature>
<feature type="compositionally biased region" description="Basic and acidic residues" evidence="8">
    <location>
        <begin position="328"/>
        <end position="339"/>
    </location>
</feature>
<dbReference type="PRINTS" id="PR00320">
    <property type="entry name" value="GPROTEINBRPT"/>
</dbReference>
<feature type="repeat" description="WD" evidence="6">
    <location>
        <begin position="103"/>
        <end position="144"/>
    </location>
</feature>
<keyword evidence="7" id="KW-0175">Coiled coil</keyword>
<comment type="caution">
    <text evidence="10">The sequence shown here is derived from an EMBL/GenBank/DDBJ whole genome shotgun (WGS) entry which is preliminary data.</text>
</comment>
<feature type="region of interest" description="Disordered" evidence="8">
    <location>
        <begin position="310"/>
        <end position="340"/>
    </location>
</feature>
<dbReference type="InterPro" id="IPR007148">
    <property type="entry name" value="SSU_processome_Utp12"/>
</dbReference>
<dbReference type="Pfam" id="PF25173">
    <property type="entry name" value="Beta-prop_WDR3_1st"/>
    <property type="match status" value="1"/>
</dbReference>
<dbReference type="InterPro" id="IPR019775">
    <property type="entry name" value="WD40_repeat_CS"/>
</dbReference>
<dbReference type="SUPFAM" id="SSF50998">
    <property type="entry name" value="Quinoprotein alcohol dehydrogenase-like"/>
    <property type="match status" value="1"/>
</dbReference>
<evidence type="ECO:0000313" key="10">
    <source>
        <dbReference type="EMBL" id="OWF43650.1"/>
    </source>
</evidence>
<dbReference type="InterPro" id="IPR036322">
    <property type="entry name" value="WD40_repeat_dom_sf"/>
</dbReference>
<dbReference type="CDD" id="cd00200">
    <property type="entry name" value="WD40"/>
    <property type="match status" value="2"/>
</dbReference>
<organism evidence="10 11">
    <name type="scientific">Mizuhopecten yessoensis</name>
    <name type="common">Japanese scallop</name>
    <name type="synonym">Patinopecten yessoensis</name>
    <dbReference type="NCBI Taxonomy" id="6573"/>
    <lineage>
        <taxon>Eukaryota</taxon>
        <taxon>Metazoa</taxon>
        <taxon>Spiralia</taxon>
        <taxon>Lophotrochozoa</taxon>
        <taxon>Mollusca</taxon>
        <taxon>Bivalvia</taxon>
        <taxon>Autobranchia</taxon>
        <taxon>Pteriomorphia</taxon>
        <taxon>Pectinida</taxon>
        <taxon>Pectinoidea</taxon>
        <taxon>Pectinidae</taxon>
        <taxon>Mizuhopecten</taxon>
    </lineage>
</organism>
<dbReference type="GO" id="GO:0032040">
    <property type="term" value="C:small-subunit processome"/>
    <property type="evidence" value="ECO:0007669"/>
    <property type="project" value="TreeGrafter"/>
</dbReference>
<evidence type="ECO:0000256" key="6">
    <source>
        <dbReference type="PROSITE-ProRule" id="PRU00221"/>
    </source>
</evidence>
<gene>
    <name evidence="10" type="ORF">KP79_PYT01838</name>
</gene>
<dbReference type="Gene3D" id="2.130.10.10">
    <property type="entry name" value="YVTN repeat-like/Quinoprotein amine dehydrogenase"/>
    <property type="match status" value="4"/>
</dbReference>
<dbReference type="PANTHER" id="PTHR19853:SF0">
    <property type="entry name" value="WD REPEAT-CONTAINING PROTEIN 3"/>
    <property type="match status" value="1"/>
</dbReference>
<dbReference type="InterPro" id="IPR020472">
    <property type="entry name" value="WD40_PAC1"/>
</dbReference>
<feature type="repeat" description="WD" evidence="6">
    <location>
        <begin position="61"/>
        <end position="102"/>
    </location>
</feature>
<dbReference type="Pfam" id="PF25172">
    <property type="entry name" value="Beta-prop_WDR3_2nd"/>
    <property type="match status" value="1"/>
</dbReference>
<sequence>MGLTKQYLRYVQDAVFGLVASQKSNVVFMELKGVRGRHCAVGVCEDVIIWDVRTGEKYMTLKGDRHEVTKIARSPDRRHMAVGYNDGMVRIFDISSGEATINFSGHKSTVTALQYDARGLHLVSGAKDTDVIVWDIVNESGLYRLKGHKGMVTQARFLPQNNVLVTSSKDTFVKFWDLDTQHCFHTLVGHRTEVHDFVITREGHRIVTGSGDSELRVWDINDITEQAGQESAAEPETKRRRLQTPEGTTSDGDDEAEDSEDLTILRCSKAGSIMRQGRDRVVSMTTDWSDKILLCHGNDSSIEVFKLPSEQELSKRQSKRQKKLNKKSKPDGEEGEAKTAELTLEDEIQKVTCIKMTSKIASVDVVLEEGSQAKVVAVLNNNSLQTCSCNTEVKKGAADNVKTLAVLGHRTDVRTVSFSSDNTAVLSASGEAAKIWNRSTLQCIRTMPCSYALCSTFAPGDRHIIVGTKSGKLQIFDIASGALLESIDAHSKEVWSLCMTPDKRGIVSGSADQQVKFWNFELVSDKEDSASNKRLSLEHSRTLRMDEDILAVQCSPDNRLIAVSLLDNTVKVFFTDTLKFFLSLYGHKLPVLCLDISTDSTLLVTGSADRNAKIWGLDFGDCHKSIFAHDDSIMCIKFIPRTHLFFTGGKDGTIKEWDADNFENIITLQGHHAEVWCMTTSPSGNFLVTGSHDKSLRLWEKTREPLVLEDEREMEREKEYEASVGQTGEPVVPGETNTEVAMAGRKTVETVKGAERLMEALELYKEETEKLQQHLVESKRAGKQLPSPPLHPMLMAFSVDTPLKYMMEVLKKVRSSELEESLLVLPFNYVIDLVKVTEKFLDIGWNVELTCRVLFFLLRVHHGQVTSSPILMPVIDRLRSCTQAKVDQIRDRIGFNMSGLQFLQQHIDKSGEVMLFKDATLKHKNKKKKKQKAILAIKT</sequence>
<dbReference type="EMBL" id="NEDP02005035">
    <property type="protein sequence ID" value="OWF43650.1"/>
    <property type="molecule type" value="Genomic_DNA"/>
</dbReference>
<feature type="repeat" description="WD" evidence="6">
    <location>
        <begin position="668"/>
        <end position="700"/>
    </location>
</feature>
<evidence type="ECO:0000256" key="4">
    <source>
        <dbReference type="ARBA" id="ARBA00023242"/>
    </source>
</evidence>
<dbReference type="FunFam" id="2.130.10.10:FF:000178">
    <property type="entry name" value="WD repeat domain 3"/>
    <property type="match status" value="1"/>
</dbReference>
<evidence type="ECO:0000256" key="1">
    <source>
        <dbReference type="ARBA" id="ARBA00004604"/>
    </source>
</evidence>
<dbReference type="InterPro" id="IPR051570">
    <property type="entry name" value="TBC1_cilium_biogenesis"/>
</dbReference>